<dbReference type="PANTHER" id="PTHR43667">
    <property type="entry name" value="CYCLOPROPANE-FATTY-ACYL-PHOSPHOLIPID SYNTHASE"/>
    <property type="match status" value="1"/>
</dbReference>
<dbReference type="GO" id="GO:0008168">
    <property type="term" value="F:methyltransferase activity"/>
    <property type="evidence" value="ECO:0007669"/>
    <property type="project" value="UniProtKB-KW"/>
</dbReference>
<dbReference type="GO" id="GO:0032259">
    <property type="term" value="P:methylation"/>
    <property type="evidence" value="ECO:0007669"/>
    <property type="project" value="UniProtKB-KW"/>
</dbReference>
<dbReference type="Gene3D" id="3.40.50.150">
    <property type="entry name" value="Vaccinia Virus protein VP39"/>
    <property type="match status" value="1"/>
</dbReference>
<evidence type="ECO:0000256" key="3">
    <source>
        <dbReference type="ARBA" id="ARBA00022679"/>
    </source>
</evidence>
<keyword evidence="4" id="KW-0949">S-adenosyl-L-methionine</keyword>
<reference evidence="7 8" key="1">
    <citation type="submission" date="2016-10" db="EMBL/GenBank/DDBJ databases">
        <authorList>
            <person name="de Groot N.N."/>
        </authorList>
    </citation>
    <scope>NUCLEOTIDE SEQUENCE [LARGE SCALE GENOMIC DNA]</scope>
    <source>
        <strain evidence="7 8">CGMCC 4.1859</strain>
    </source>
</reference>
<dbReference type="Proteomes" id="UP000198614">
    <property type="component" value="Unassembled WGS sequence"/>
</dbReference>
<dbReference type="OrthoDB" id="4680179at2"/>
<dbReference type="PANTHER" id="PTHR43667:SF1">
    <property type="entry name" value="CYCLOPROPANE-FATTY-ACYL-PHOSPHOLIPID SYNTHASE"/>
    <property type="match status" value="1"/>
</dbReference>
<evidence type="ECO:0000256" key="2">
    <source>
        <dbReference type="ARBA" id="ARBA00022603"/>
    </source>
</evidence>
<evidence type="ECO:0000313" key="8">
    <source>
        <dbReference type="Proteomes" id="UP000198614"/>
    </source>
</evidence>
<protein>
    <submittedName>
        <fullName evidence="7">Methyltransferase domain-containing protein</fullName>
    </submittedName>
</protein>
<evidence type="ECO:0000259" key="6">
    <source>
        <dbReference type="Pfam" id="PF08242"/>
    </source>
</evidence>
<evidence type="ECO:0000313" key="7">
    <source>
        <dbReference type="EMBL" id="SDE84473.1"/>
    </source>
</evidence>
<dbReference type="GO" id="GO:0006629">
    <property type="term" value="P:lipid metabolic process"/>
    <property type="evidence" value="ECO:0007669"/>
    <property type="project" value="UniProtKB-KW"/>
</dbReference>
<dbReference type="AlphaFoldDB" id="A0A1G7G8P5"/>
<dbReference type="InterPro" id="IPR013217">
    <property type="entry name" value="Methyltransf_12"/>
</dbReference>
<accession>A0A1G7G8P5</accession>
<dbReference type="InterPro" id="IPR050723">
    <property type="entry name" value="CFA/CMAS"/>
</dbReference>
<sequence>MDLLSLARTVKHRVEAPLTEALSLARIAADPRNPVLLTLSTALVNPLYRAAFLASAAGSGVLGCLAVRPCDLESLAEYLEVPQEDRPRLRAWLDTGVRLGELGTREGCYRLRSPAARLLALPGNDAVAATLEEILRFHVPVLLDAPRMLTTGRRYSLADQDGTVIARSSLALRAMVEAALDRTLDREGPVRLLEVGCGTGAYVRHAAEANPRLTALAVDLQEDVAARAADNMAAWGLADRVETRQGDLRTLDLQPQFDLVTLHNNIYYFPEEERVEALRRARALLAPGGRLLLTTSCREGGNAGLDVLNLWFTYADFGGPLPRAEELTAQLEEAGFTDVRATRLVPGQPFRAFTGTSDGTPVTDTPVTEAAAGISRTTAARAAAPSAQSL</sequence>
<keyword evidence="2 7" id="KW-0489">Methyltransferase</keyword>
<evidence type="ECO:0000256" key="5">
    <source>
        <dbReference type="ARBA" id="ARBA00023098"/>
    </source>
</evidence>
<dbReference type="CDD" id="cd02440">
    <property type="entry name" value="AdoMet_MTases"/>
    <property type="match status" value="1"/>
</dbReference>
<dbReference type="Pfam" id="PF08242">
    <property type="entry name" value="Methyltransf_12"/>
    <property type="match status" value="1"/>
</dbReference>
<dbReference type="EMBL" id="FNAX01000004">
    <property type="protein sequence ID" value="SDE84473.1"/>
    <property type="molecule type" value="Genomic_DNA"/>
</dbReference>
<gene>
    <name evidence="7" type="ORF">SAMN05216260_104130</name>
</gene>
<feature type="domain" description="Methyltransferase type 12" evidence="6">
    <location>
        <begin position="193"/>
        <end position="291"/>
    </location>
</feature>
<keyword evidence="3 7" id="KW-0808">Transferase</keyword>
<proteinExistence type="inferred from homology"/>
<dbReference type="InterPro" id="IPR029063">
    <property type="entry name" value="SAM-dependent_MTases_sf"/>
</dbReference>
<comment type="similarity">
    <text evidence="1">Belongs to the CFA/CMAS family.</text>
</comment>
<dbReference type="SUPFAM" id="SSF53335">
    <property type="entry name" value="S-adenosyl-L-methionine-dependent methyltransferases"/>
    <property type="match status" value="1"/>
</dbReference>
<evidence type="ECO:0000256" key="1">
    <source>
        <dbReference type="ARBA" id="ARBA00010815"/>
    </source>
</evidence>
<keyword evidence="5" id="KW-0443">Lipid metabolism</keyword>
<name>A0A1G7G8P5_9ACTN</name>
<organism evidence="7 8">
    <name type="scientific">Streptomyces griseoaurantiacus</name>
    <dbReference type="NCBI Taxonomy" id="68213"/>
    <lineage>
        <taxon>Bacteria</taxon>
        <taxon>Bacillati</taxon>
        <taxon>Actinomycetota</taxon>
        <taxon>Actinomycetes</taxon>
        <taxon>Kitasatosporales</taxon>
        <taxon>Streptomycetaceae</taxon>
        <taxon>Streptomyces</taxon>
        <taxon>Streptomyces aurantiacus group</taxon>
    </lineage>
</organism>
<evidence type="ECO:0000256" key="4">
    <source>
        <dbReference type="ARBA" id="ARBA00022691"/>
    </source>
</evidence>